<protein>
    <submittedName>
        <fullName evidence="2">Maintenance of ploidy protein mob2</fullName>
    </submittedName>
</protein>
<keyword evidence="1" id="KW-0862">Zinc</keyword>
<dbReference type="Pfam" id="PF03637">
    <property type="entry name" value="Mob1_phocein"/>
    <property type="match status" value="1"/>
</dbReference>
<dbReference type="SUPFAM" id="SSF101152">
    <property type="entry name" value="Mob1/phocein"/>
    <property type="match status" value="1"/>
</dbReference>
<feature type="binding site" evidence="1">
    <location>
        <position position="113"/>
    </location>
    <ligand>
        <name>Zn(2+)</name>
        <dbReference type="ChEBI" id="CHEBI:29105"/>
    </ligand>
</feature>
<dbReference type="Gene3D" id="1.20.140.30">
    <property type="entry name" value="MOB kinase activator"/>
    <property type="match status" value="1"/>
</dbReference>
<evidence type="ECO:0000313" key="2">
    <source>
        <dbReference type="EMBL" id="KAG0267965.1"/>
    </source>
</evidence>
<evidence type="ECO:0000256" key="1">
    <source>
        <dbReference type="PIRSR" id="PIRSR605301-1"/>
    </source>
</evidence>
<dbReference type="InterPro" id="IPR005301">
    <property type="entry name" value="MOB_kinase_act_fam"/>
</dbReference>
<dbReference type="AlphaFoldDB" id="A0A9P6QIM9"/>
<name>A0A9P6QIM9_9FUNG</name>
<dbReference type="EMBL" id="JAAAJB010000063">
    <property type="protein sequence ID" value="KAG0267965.1"/>
    <property type="molecule type" value="Genomic_DNA"/>
</dbReference>
<dbReference type="PANTHER" id="PTHR22599">
    <property type="entry name" value="MPS ONE BINDER KINASE ACTIVATOR-LIKE MOB"/>
    <property type="match status" value="1"/>
</dbReference>
<evidence type="ECO:0000313" key="3">
    <source>
        <dbReference type="Proteomes" id="UP000807716"/>
    </source>
</evidence>
<sequence>MSGFFSIRQAEHKPGRGGARLPRALVLLLHEYPNPSIQLSSKFGSKTKPKRSSSAVRPLFLCQPYCNNSIVKGNFKTIVQPPKYVDANEWLAINVFDFYNYINMFYGSISDFCTARDCQSMTAGSGCEYLWVDQQKKSIKVPAPQYIDFVMSWIQSSINDENVFPTKEGRDFPPNFQHTVRAMFKQLIRVFAHVYHHHYDKMLCLCQEGHLNSLFAHFISFGREFELLDKKDIQPLQELVDVMESNGILC</sequence>
<dbReference type="Proteomes" id="UP000807716">
    <property type="component" value="Unassembled WGS sequence"/>
</dbReference>
<dbReference type="OrthoDB" id="8170117at2759"/>
<dbReference type="InterPro" id="IPR036703">
    <property type="entry name" value="MOB_kinase_act_sf"/>
</dbReference>
<keyword evidence="3" id="KW-1185">Reference proteome</keyword>
<accession>A0A9P6QIM9</accession>
<dbReference type="SMART" id="SM01388">
    <property type="entry name" value="Mob1_phocein"/>
    <property type="match status" value="1"/>
</dbReference>
<feature type="binding site" evidence="1">
    <location>
        <position position="198"/>
    </location>
    <ligand>
        <name>Zn(2+)</name>
        <dbReference type="ChEBI" id="CHEBI:29105"/>
    </ligand>
</feature>
<proteinExistence type="predicted"/>
<comment type="caution">
    <text evidence="2">The sequence shown here is derived from an EMBL/GenBank/DDBJ whole genome shotgun (WGS) entry which is preliminary data.</text>
</comment>
<organism evidence="2 3">
    <name type="scientific">Actinomortierella ambigua</name>
    <dbReference type="NCBI Taxonomy" id="1343610"/>
    <lineage>
        <taxon>Eukaryota</taxon>
        <taxon>Fungi</taxon>
        <taxon>Fungi incertae sedis</taxon>
        <taxon>Mucoromycota</taxon>
        <taxon>Mortierellomycotina</taxon>
        <taxon>Mortierellomycetes</taxon>
        <taxon>Mortierellales</taxon>
        <taxon>Mortierellaceae</taxon>
        <taxon>Actinomortierella</taxon>
    </lineage>
</organism>
<gene>
    <name evidence="2" type="primary">MOB2</name>
    <name evidence="2" type="ORF">DFQ27_007836</name>
</gene>
<feature type="binding site" evidence="1">
    <location>
        <position position="193"/>
    </location>
    <ligand>
        <name>Zn(2+)</name>
        <dbReference type="ChEBI" id="CHEBI:29105"/>
    </ligand>
</feature>
<keyword evidence="1" id="KW-0479">Metal-binding</keyword>
<feature type="binding site" evidence="1">
    <location>
        <position position="118"/>
    </location>
    <ligand>
        <name>Zn(2+)</name>
        <dbReference type="ChEBI" id="CHEBI:29105"/>
    </ligand>
</feature>
<reference evidence="2" key="1">
    <citation type="journal article" date="2020" name="Fungal Divers.">
        <title>Resolving the Mortierellaceae phylogeny through synthesis of multi-gene phylogenetics and phylogenomics.</title>
        <authorList>
            <person name="Vandepol N."/>
            <person name="Liber J."/>
            <person name="Desiro A."/>
            <person name="Na H."/>
            <person name="Kennedy M."/>
            <person name="Barry K."/>
            <person name="Grigoriev I.V."/>
            <person name="Miller A.N."/>
            <person name="O'Donnell K."/>
            <person name="Stajich J.E."/>
            <person name="Bonito G."/>
        </authorList>
    </citation>
    <scope>NUCLEOTIDE SEQUENCE</scope>
    <source>
        <strain evidence="2">BC1065</strain>
    </source>
</reference>